<dbReference type="GO" id="GO:0000247">
    <property type="term" value="F:C-8 sterol isomerase activity"/>
    <property type="evidence" value="ECO:0007669"/>
    <property type="project" value="TreeGrafter"/>
</dbReference>
<dbReference type="AlphaFoldDB" id="A0A136JK34"/>
<evidence type="ECO:0000256" key="13">
    <source>
        <dbReference type="PROSITE-ProRule" id="PRU01087"/>
    </source>
</evidence>
<organism evidence="17 18">
    <name type="scientific">Microdochium bolleyi</name>
    <dbReference type="NCBI Taxonomy" id="196109"/>
    <lineage>
        <taxon>Eukaryota</taxon>
        <taxon>Fungi</taxon>
        <taxon>Dikarya</taxon>
        <taxon>Ascomycota</taxon>
        <taxon>Pezizomycotina</taxon>
        <taxon>Sordariomycetes</taxon>
        <taxon>Xylariomycetidae</taxon>
        <taxon>Xylariales</taxon>
        <taxon>Microdochiaceae</taxon>
        <taxon>Microdochium</taxon>
    </lineage>
</organism>
<dbReference type="GO" id="GO:0016126">
    <property type="term" value="P:sterol biosynthetic process"/>
    <property type="evidence" value="ECO:0007669"/>
    <property type="project" value="UniProtKB-KW"/>
</dbReference>
<feature type="compositionally biased region" description="Basic and acidic residues" evidence="14">
    <location>
        <begin position="259"/>
        <end position="272"/>
    </location>
</feature>
<sequence>MGAYDNIAAWWSAAQGRPVDTPAVPLEPLLPQHPYFPESITIPGYVENETSLPMLLASFAGMLGSAILAGNVLALKVNPRLTASSLAVVSWFVTCGCLHLFFEGFFVANHASLASSQHLFAQLWKEYALSDSRYLISDHFMLSVEAVTVLVLGPLCFAGALATALGSSHRHVLRIIVCTAHLFSVSLYYSTSLTGTYLSGQSDSRPEFLYFWVYYVGFNLPWVVVPFSLLVNSVKSIAKTQRAAERMGLTLDESSAAHGGKETVEGESKKLQ</sequence>
<evidence type="ECO:0000256" key="12">
    <source>
        <dbReference type="ARBA" id="ARBA00023235"/>
    </source>
</evidence>
<keyword evidence="5" id="KW-0752">Steroid biosynthesis</keyword>
<comment type="similarity">
    <text evidence="2">Belongs to the EBP family.</text>
</comment>
<dbReference type="Pfam" id="PF05241">
    <property type="entry name" value="EBP"/>
    <property type="match status" value="1"/>
</dbReference>
<dbReference type="InterPro" id="IPR007905">
    <property type="entry name" value="EBP"/>
</dbReference>
<keyword evidence="10" id="KW-1207">Sterol metabolism</keyword>
<evidence type="ECO:0000256" key="3">
    <source>
        <dbReference type="ARBA" id="ARBA00022516"/>
    </source>
</evidence>
<evidence type="ECO:0000256" key="1">
    <source>
        <dbReference type="ARBA" id="ARBA00004141"/>
    </source>
</evidence>
<dbReference type="STRING" id="196109.A0A136JK34"/>
<feature type="transmembrane region" description="Helical" evidence="15">
    <location>
        <begin position="81"/>
        <end position="102"/>
    </location>
</feature>
<evidence type="ECO:0000256" key="14">
    <source>
        <dbReference type="SAM" id="MobiDB-lite"/>
    </source>
</evidence>
<dbReference type="InParanoid" id="A0A136JK34"/>
<evidence type="ECO:0000256" key="8">
    <source>
        <dbReference type="ARBA" id="ARBA00023098"/>
    </source>
</evidence>
<keyword evidence="12" id="KW-0413">Isomerase</keyword>
<dbReference type="GO" id="GO:0047750">
    <property type="term" value="F:cholestenol delta-isomerase activity"/>
    <property type="evidence" value="ECO:0007669"/>
    <property type="project" value="InterPro"/>
</dbReference>
<dbReference type="GO" id="GO:0016020">
    <property type="term" value="C:membrane"/>
    <property type="evidence" value="ECO:0007669"/>
    <property type="project" value="UniProtKB-SubCell"/>
</dbReference>
<dbReference type="OrthoDB" id="58557at2759"/>
<keyword evidence="11" id="KW-0753">Steroid metabolism</keyword>
<dbReference type="PROSITE" id="PS51751">
    <property type="entry name" value="EXPERA"/>
    <property type="match status" value="1"/>
</dbReference>
<dbReference type="PANTHER" id="PTHR14207">
    <property type="entry name" value="STEROL ISOMERASE"/>
    <property type="match status" value="1"/>
</dbReference>
<dbReference type="PANTHER" id="PTHR14207:SF0">
    <property type="entry name" value="3-BETA-HYDROXYSTEROID-DELTA(8),DELTA(7)-ISOMERASE"/>
    <property type="match status" value="1"/>
</dbReference>
<keyword evidence="6 13" id="KW-1133">Transmembrane helix</keyword>
<dbReference type="EMBL" id="KQ964245">
    <property type="protein sequence ID" value="KXJ97503.1"/>
    <property type="molecule type" value="Genomic_DNA"/>
</dbReference>
<evidence type="ECO:0000256" key="11">
    <source>
        <dbReference type="ARBA" id="ARBA00023221"/>
    </source>
</evidence>
<evidence type="ECO:0000256" key="5">
    <source>
        <dbReference type="ARBA" id="ARBA00022955"/>
    </source>
</evidence>
<reference evidence="18" key="1">
    <citation type="submission" date="2016-02" db="EMBL/GenBank/DDBJ databases">
        <title>Draft genome sequence of Microdochium bolleyi, a fungal endophyte of beachgrass.</title>
        <authorList>
            <consortium name="DOE Joint Genome Institute"/>
            <person name="David A.S."/>
            <person name="May G."/>
            <person name="Haridas S."/>
            <person name="Lim J."/>
            <person name="Wang M."/>
            <person name="Labutti K."/>
            <person name="Lipzen A."/>
            <person name="Barry K."/>
            <person name="Grigoriev I.V."/>
        </authorList>
    </citation>
    <scope>NUCLEOTIDE SEQUENCE [LARGE SCALE GENOMIC DNA]</scope>
    <source>
        <strain evidence="18">J235TASD1</strain>
    </source>
</reference>
<evidence type="ECO:0000256" key="15">
    <source>
        <dbReference type="SAM" id="Phobius"/>
    </source>
</evidence>
<evidence type="ECO:0000313" key="18">
    <source>
        <dbReference type="Proteomes" id="UP000070501"/>
    </source>
</evidence>
<feature type="transmembrane region" description="Helical" evidence="15">
    <location>
        <begin position="172"/>
        <end position="189"/>
    </location>
</feature>
<keyword evidence="18" id="KW-1185">Reference proteome</keyword>
<feature type="region of interest" description="Disordered" evidence="14">
    <location>
        <begin position="253"/>
        <end position="272"/>
    </location>
</feature>
<evidence type="ECO:0000256" key="9">
    <source>
        <dbReference type="ARBA" id="ARBA00023136"/>
    </source>
</evidence>
<gene>
    <name evidence="17" type="ORF">Micbo1qcDRAFT_230144</name>
</gene>
<dbReference type="Proteomes" id="UP000070501">
    <property type="component" value="Unassembled WGS sequence"/>
</dbReference>
<keyword evidence="8" id="KW-0443">Lipid metabolism</keyword>
<keyword evidence="4 13" id="KW-0812">Transmembrane</keyword>
<feature type="transmembrane region" description="Helical" evidence="15">
    <location>
        <begin position="54"/>
        <end position="74"/>
    </location>
</feature>
<feature type="transmembrane region" description="Helical" evidence="15">
    <location>
        <begin position="140"/>
        <end position="165"/>
    </location>
</feature>
<accession>A0A136JK34</accession>
<name>A0A136JK34_9PEZI</name>
<keyword evidence="9 13" id="KW-0472">Membrane</keyword>
<evidence type="ECO:0000256" key="10">
    <source>
        <dbReference type="ARBA" id="ARBA00023166"/>
    </source>
</evidence>
<evidence type="ECO:0000256" key="7">
    <source>
        <dbReference type="ARBA" id="ARBA00023011"/>
    </source>
</evidence>
<proteinExistence type="inferred from homology"/>
<dbReference type="InterPro" id="IPR033118">
    <property type="entry name" value="EXPERA"/>
</dbReference>
<comment type="subcellular location">
    <subcellularLocation>
        <location evidence="1">Membrane</location>
        <topology evidence="1">Multi-pass membrane protein</topology>
    </subcellularLocation>
</comment>
<evidence type="ECO:0000313" key="17">
    <source>
        <dbReference type="EMBL" id="KXJ97503.1"/>
    </source>
</evidence>
<feature type="domain" description="EXPERA" evidence="16">
    <location>
        <begin position="84"/>
        <end position="230"/>
    </location>
</feature>
<evidence type="ECO:0000259" key="16">
    <source>
        <dbReference type="PROSITE" id="PS51751"/>
    </source>
</evidence>
<feature type="transmembrane region" description="Helical" evidence="15">
    <location>
        <begin position="209"/>
        <end position="231"/>
    </location>
</feature>
<protein>
    <submittedName>
        <fullName evidence="17">Emopamil binding protein-domain-containing protein</fullName>
    </submittedName>
</protein>
<evidence type="ECO:0000256" key="6">
    <source>
        <dbReference type="ARBA" id="ARBA00022989"/>
    </source>
</evidence>
<evidence type="ECO:0000256" key="4">
    <source>
        <dbReference type="ARBA" id="ARBA00022692"/>
    </source>
</evidence>
<dbReference type="GO" id="GO:0004769">
    <property type="term" value="F:steroid Delta-isomerase activity"/>
    <property type="evidence" value="ECO:0007669"/>
    <property type="project" value="TreeGrafter"/>
</dbReference>
<evidence type="ECO:0000256" key="2">
    <source>
        <dbReference type="ARBA" id="ARBA00008337"/>
    </source>
</evidence>
<keyword evidence="3" id="KW-0444">Lipid biosynthesis</keyword>
<keyword evidence="7" id="KW-0756">Sterol biosynthesis</keyword>
<dbReference type="GO" id="GO:0005783">
    <property type="term" value="C:endoplasmic reticulum"/>
    <property type="evidence" value="ECO:0007669"/>
    <property type="project" value="TreeGrafter"/>
</dbReference>